<dbReference type="EMBL" id="JASSZA010000017">
    <property type="protein sequence ID" value="KAK2090619.1"/>
    <property type="molecule type" value="Genomic_DNA"/>
</dbReference>
<protein>
    <submittedName>
        <fullName evidence="2">Uncharacterized protein</fullName>
    </submittedName>
</protein>
<name>A0ABQ9U0P0_SAGOE</name>
<evidence type="ECO:0000256" key="1">
    <source>
        <dbReference type="ARBA" id="ARBA00022737"/>
    </source>
</evidence>
<organism evidence="2 3">
    <name type="scientific">Saguinus oedipus</name>
    <name type="common">Cotton-top tamarin</name>
    <name type="synonym">Oedipomidas oedipus</name>
    <dbReference type="NCBI Taxonomy" id="9490"/>
    <lineage>
        <taxon>Eukaryota</taxon>
        <taxon>Metazoa</taxon>
        <taxon>Chordata</taxon>
        <taxon>Craniata</taxon>
        <taxon>Vertebrata</taxon>
        <taxon>Euteleostomi</taxon>
        <taxon>Mammalia</taxon>
        <taxon>Eutheria</taxon>
        <taxon>Euarchontoglires</taxon>
        <taxon>Primates</taxon>
        <taxon>Haplorrhini</taxon>
        <taxon>Platyrrhini</taxon>
        <taxon>Cebidae</taxon>
        <taxon>Callitrichinae</taxon>
        <taxon>Saguinus</taxon>
    </lineage>
</organism>
<comment type="caution">
    <text evidence="2">The sequence shown here is derived from an EMBL/GenBank/DDBJ whole genome shotgun (WGS) entry which is preliminary data.</text>
</comment>
<dbReference type="Proteomes" id="UP001266305">
    <property type="component" value="Unassembled WGS sequence"/>
</dbReference>
<feature type="non-terminal residue" evidence="2">
    <location>
        <position position="1"/>
    </location>
</feature>
<keyword evidence="1" id="KW-0677">Repeat</keyword>
<dbReference type="InterPro" id="IPR051242">
    <property type="entry name" value="WD-EF-hand_domain"/>
</dbReference>
<sequence>VAFTSKEICFYDLLSKEEFACQYKLQGLKGTPICMDYWYDPLDANESILSFGDITGK</sequence>
<reference evidence="2 3" key="1">
    <citation type="submission" date="2023-05" db="EMBL/GenBank/DDBJ databases">
        <title>B98-5 Cell Line De Novo Hybrid Assembly: An Optical Mapping Approach.</title>
        <authorList>
            <person name="Kananen K."/>
            <person name="Auerbach J.A."/>
            <person name="Kautto E."/>
            <person name="Blachly J.S."/>
        </authorList>
    </citation>
    <scope>NUCLEOTIDE SEQUENCE [LARGE SCALE GENOMIC DNA]</scope>
    <source>
        <strain evidence="2">B95-8</strain>
        <tissue evidence="2">Cell line</tissue>
    </source>
</reference>
<keyword evidence="3" id="KW-1185">Reference proteome</keyword>
<dbReference type="PANTHER" id="PTHR44324:SF1">
    <property type="entry name" value="WD REPEAT-CONTAINING PROTEIN 49"/>
    <property type="match status" value="1"/>
</dbReference>
<evidence type="ECO:0000313" key="3">
    <source>
        <dbReference type="Proteomes" id="UP001266305"/>
    </source>
</evidence>
<dbReference type="PANTHER" id="PTHR44324">
    <property type="entry name" value="WD40 REPEAT DOMAIN 95"/>
    <property type="match status" value="1"/>
</dbReference>
<feature type="non-terminal residue" evidence="2">
    <location>
        <position position="57"/>
    </location>
</feature>
<evidence type="ECO:0000313" key="2">
    <source>
        <dbReference type="EMBL" id="KAK2090619.1"/>
    </source>
</evidence>
<accession>A0ABQ9U0P0</accession>
<gene>
    <name evidence="2" type="ORF">P7K49_031876</name>
</gene>
<proteinExistence type="predicted"/>